<evidence type="ECO:0000313" key="2">
    <source>
        <dbReference type="EMBL" id="AGM30436.1"/>
    </source>
</evidence>
<evidence type="ECO:0000313" key="3">
    <source>
        <dbReference type="Proteomes" id="UP000013961"/>
    </source>
</evidence>
<feature type="compositionally biased region" description="Low complexity" evidence="1">
    <location>
        <begin position="1"/>
        <end position="11"/>
    </location>
</feature>
<gene>
    <name evidence="2" type="ORF">MASS_3834</name>
</gene>
<feature type="compositionally biased region" description="Polar residues" evidence="1">
    <location>
        <begin position="25"/>
        <end position="39"/>
    </location>
</feature>
<dbReference type="Proteomes" id="UP000013961">
    <property type="component" value="Chromosome"/>
</dbReference>
<accession>A0AB33AFG3</accession>
<sequence>MDWADAPARALVVRRPRPQRVKGTPQGSATGSRQPEQYALSSGCGQIPAVAPSGWREEPGDLRFRGHVER</sequence>
<reference evidence="2 3" key="1">
    <citation type="journal article" date="2013" name="Genome Announc.">
        <title>Complete Genome Sequence of Mycobacterium massiliense Clinical Strain Asan 50594, Belonging to the Type II Genotype.</title>
        <authorList>
            <person name="Kim B.J."/>
            <person name="Kim B.R."/>
            <person name="Hong S.H."/>
            <person name="Seok S.H."/>
            <person name="Kook Y.H."/>
            <person name="Kim B.J."/>
        </authorList>
    </citation>
    <scope>NUCLEOTIDE SEQUENCE [LARGE SCALE GENOMIC DNA]</scope>
    <source>
        <strain evidence="2 3">50594</strain>
    </source>
</reference>
<dbReference type="KEGG" id="mabb:MASS_3834"/>
<proteinExistence type="predicted"/>
<dbReference type="EMBL" id="CP004374">
    <property type="protein sequence ID" value="AGM30436.1"/>
    <property type="molecule type" value="Genomic_DNA"/>
</dbReference>
<name>A0AB33AFG3_9MYCO</name>
<protein>
    <submittedName>
        <fullName evidence="2">Uncharacterized protein</fullName>
    </submittedName>
</protein>
<dbReference type="AlphaFoldDB" id="A0AB33AFG3"/>
<feature type="region of interest" description="Disordered" evidence="1">
    <location>
        <begin position="1"/>
        <end position="39"/>
    </location>
</feature>
<organism evidence="2 3">
    <name type="scientific">Mycobacteroides abscessus subsp. bolletii 50594</name>
    <dbReference type="NCBI Taxonomy" id="1303024"/>
    <lineage>
        <taxon>Bacteria</taxon>
        <taxon>Bacillati</taxon>
        <taxon>Actinomycetota</taxon>
        <taxon>Actinomycetes</taxon>
        <taxon>Mycobacteriales</taxon>
        <taxon>Mycobacteriaceae</taxon>
        <taxon>Mycobacteroides</taxon>
        <taxon>Mycobacteroides abscessus</taxon>
    </lineage>
</organism>
<evidence type="ECO:0000256" key="1">
    <source>
        <dbReference type="SAM" id="MobiDB-lite"/>
    </source>
</evidence>